<dbReference type="AlphaFoldDB" id="A0A1E1MW91"/>
<accession>A0A1E1MW91</accession>
<keyword evidence="2" id="KW-1185">Reference proteome</keyword>
<protein>
    <submittedName>
        <fullName evidence="1">Uncharacterized protein</fullName>
    </submittedName>
</protein>
<reference evidence="2" key="1">
    <citation type="submission" date="2016-03" db="EMBL/GenBank/DDBJ databases">
        <authorList>
            <person name="Guldener U."/>
        </authorList>
    </citation>
    <scope>NUCLEOTIDE SEQUENCE [LARGE SCALE GENOMIC DNA]</scope>
</reference>
<dbReference type="EMBL" id="FJVC01000681">
    <property type="protein sequence ID" value="CZT53125.1"/>
    <property type="molecule type" value="Genomic_DNA"/>
</dbReference>
<gene>
    <name evidence="1" type="ORF">RSE6_14577</name>
</gene>
<proteinExistence type="predicted"/>
<evidence type="ECO:0000313" key="2">
    <source>
        <dbReference type="Proteomes" id="UP000177625"/>
    </source>
</evidence>
<sequence>MFYSLDCGQFCRNSCNLKAITPPPPPPLSSILKEVYVARHNAATCFGG</sequence>
<dbReference type="Proteomes" id="UP000177625">
    <property type="component" value="Unassembled WGS sequence"/>
</dbReference>
<name>A0A1E1MW91_RHYSE</name>
<evidence type="ECO:0000313" key="1">
    <source>
        <dbReference type="EMBL" id="CZT53125.1"/>
    </source>
</evidence>
<organism evidence="1 2">
    <name type="scientific">Rhynchosporium secalis</name>
    <name type="common">Barley scald fungus</name>
    <dbReference type="NCBI Taxonomy" id="38038"/>
    <lineage>
        <taxon>Eukaryota</taxon>
        <taxon>Fungi</taxon>
        <taxon>Dikarya</taxon>
        <taxon>Ascomycota</taxon>
        <taxon>Pezizomycotina</taxon>
        <taxon>Leotiomycetes</taxon>
        <taxon>Helotiales</taxon>
        <taxon>Ploettnerulaceae</taxon>
        <taxon>Rhynchosporium</taxon>
    </lineage>
</organism>